<accession>A0ABX1YMM2</accession>
<reference evidence="1 2" key="1">
    <citation type="submission" date="2019-10" db="EMBL/GenBank/DDBJ databases">
        <title>Description of Paenibacillus terricola sp. nov.</title>
        <authorList>
            <person name="Carlier A."/>
            <person name="Qi S."/>
        </authorList>
    </citation>
    <scope>NUCLEOTIDE SEQUENCE [LARGE SCALE GENOMIC DNA]</scope>
    <source>
        <strain evidence="1 2">LMG 31459</strain>
    </source>
</reference>
<dbReference type="EMBL" id="WHOB01000073">
    <property type="protein sequence ID" value="NOU82305.1"/>
    <property type="molecule type" value="Genomic_DNA"/>
</dbReference>
<evidence type="ECO:0000313" key="2">
    <source>
        <dbReference type="Proteomes" id="UP000596857"/>
    </source>
</evidence>
<comment type="caution">
    <text evidence="1">The sequence shown here is derived from an EMBL/GenBank/DDBJ whole genome shotgun (WGS) entry which is preliminary data.</text>
</comment>
<gene>
    <name evidence="1" type="ORF">GC101_25900</name>
</gene>
<proteinExistence type="predicted"/>
<name>A0ABX1YMM2_9BACL</name>
<keyword evidence="2" id="KW-1185">Reference proteome</keyword>
<feature type="non-terminal residue" evidence="1">
    <location>
        <position position="154"/>
    </location>
</feature>
<protein>
    <submittedName>
        <fullName evidence="1">Uncharacterized protein</fullName>
    </submittedName>
</protein>
<sequence>MANQRAPDAPAFGRNVYRRCYGSARSRQPIYQGKVVAVILQAGWWIPGELSIASPAAAAIDLQPAVWPTGAPGAPASGRTSTAAAAVDLQMAVWPTGTRRAHRPPEERLPPRLRIRAEPATNEPGRAGSQVMELTGIHESTGSSRSGYTSHRNV</sequence>
<organism evidence="1 2">
    <name type="scientific">Paenibacillus phytohabitans</name>
    <dbReference type="NCBI Taxonomy" id="2654978"/>
    <lineage>
        <taxon>Bacteria</taxon>
        <taxon>Bacillati</taxon>
        <taxon>Bacillota</taxon>
        <taxon>Bacilli</taxon>
        <taxon>Bacillales</taxon>
        <taxon>Paenibacillaceae</taxon>
        <taxon>Paenibacillus</taxon>
    </lineage>
</organism>
<evidence type="ECO:0000313" key="1">
    <source>
        <dbReference type="EMBL" id="NOU82305.1"/>
    </source>
</evidence>
<dbReference type="Proteomes" id="UP000596857">
    <property type="component" value="Unassembled WGS sequence"/>
</dbReference>
<dbReference type="RefSeq" id="WP_171719673.1">
    <property type="nucleotide sequence ID" value="NZ_WHOB01000073.1"/>
</dbReference>